<feature type="compositionally biased region" description="Low complexity" evidence="3">
    <location>
        <begin position="100"/>
        <end position="126"/>
    </location>
</feature>
<dbReference type="PROSITE" id="PS50235">
    <property type="entry name" value="USP_3"/>
    <property type="match status" value="1"/>
</dbReference>
<feature type="compositionally biased region" description="Low complexity" evidence="3">
    <location>
        <begin position="253"/>
        <end position="267"/>
    </location>
</feature>
<proteinExistence type="predicted"/>
<dbReference type="InterPro" id="IPR001394">
    <property type="entry name" value="Peptidase_C19_UCH"/>
</dbReference>
<evidence type="ECO:0000313" key="5">
    <source>
        <dbReference type="EMBL" id="ODM95968.1"/>
    </source>
</evidence>
<feature type="non-terminal residue" evidence="5">
    <location>
        <position position="1"/>
    </location>
</feature>
<feature type="domain" description="USP" evidence="4">
    <location>
        <begin position="329"/>
        <end position="661"/>
    </location>
</feature>
<sequence>NEIRNTYSSEQDHDGRGKLASSIQATSLQLQQPLLQQNRTNEPKEDFNLFGGAVNSKDCSFYSKFGKGLPSILFILKYPFSNMPVPESYSRRYGREETTSYRSSYSTGGGTRSSYLSSYTSKQSTSLPPRPPLYGSDTYRKYGDSSAVTSRFLTSSSSSSRIRDYGTTAGAGGSSYRSSVSPVRATTSALRSSIADRIKAMEIDGKDDDMPIRSYTSRYSSLRNREPVSSALSGTRSYTSAYARDRSNSREYGTSPLSGSSSTLSNSQHQLKTQKSGAHPLPPRTSRKDSGGALVNGTSNSEDSDAFSSSPQLGGRFRSRDGHERAGLTGLRNIGNTCFMNTVLQCLSNTKPLLEYMNRDSNYQQDINSTASGMKGCLIRAFAEVIQELWREQRVVDTSAFKDQIQKFAPRFMGYSQQDAQEFLRYLLEGLHEDVNRVKSKPTPILTDIDDSLSDSQKAAEAWKRYLRYEDSRILDIFVGQLKSTLKCTVCGNCSVTFDPFWDLSLPIPARTASTRLAQCFELFTKEEVLDGDEKPTCSKCQCRRKCTKSFSIQKFPRILVIHLKRFSPTERYRGKLSTLVDCPINSLDLSPYAANRGQPLTYNLYGVANHSGSTYSGHYIAYCKHPYTGEWHSYNDSRVSPISTHQVISTEGYVLFYEQVQSS</sequence>
<feature type="region of interest" description="Disordered" evidence="3">
    <location>
        <begin position="1"/>
        <end position="21"/>
    </location>
</feature>
<dbReference type="GO" id="GO:0016579">
    <property type="term" value="P:protein deubiquitination"/>
    <property type="evidence" value="ECO:0007669"/>
    <property type="project" value="InterPro"/>
</dbReference>
<protein>
    <recommendedName>
        <fullName evidence="2">ubiquitinyl hydrolase 1</fullName>
        <ecNumber evidence="2">3.4.19.12</ecNumber>
    </recommendedName>
</protein>
<evidence type="ECO:0000259" key="4">
    <source>
        <dbReference type="PROSITE" id="PS50235"/>
    </source>
</evidence>
<dbReference type="STRING" id="48709.A0A1D2MSU5"/>
<dbReference type="PANTHER" id="PTHR21646:SF23">
    <property type="entry name" value="UBIQUITIN CARBOXYL-TERMINAL HYDROLASE USP2"/>
    <property type="match status" value="1"/>
</dbReference>
<feature type="non-terminal residue" evidence="5">
    <location>
        <position position="664"/>
    </location>
</feature>
<dbReference type="FunFam" id="3.90.70.10:FF:000083">
    <property type="entry name" value="Uncharacterized protein, isoform B"/>
    <property type="match status" value="1"/>
</dbReference>
<feature type="region of interest" description="Disordered" evidence="3">
    <location>
        <begin position="87"/>
        <end position="139"/>
    </location>
</feature>
<dbReference type="CDD" id="cd02674">
    <property type="entry name" value="Peptidase_C19R"/>
    <property type="match status" value="1"/>
</dbReference>
<dbReference type="EMBL" id="LJIJ01000599">
    <property type="protein sequence ID" value="ODM95968.1"/>
    <property type="molecule type" value="Genomic_DNA"/>
</dbReference>
<dbReference type="Proteomes" id="UP000094527">
    <property type="component" value="Unassembled WGS sequence"/>
</dbReference>
<dbReference type="OrthoDB" id="10009867at2759"/>
<evidence type="ECO:0000256" key="3">
    <source>
        <dbReference type="SAM" id="MobiDB-lite"/>
    </source>
</evidence>
<organism evidence="5 6">
    <name type="scientific">Orchesella cincta</name>
    <name type="common">Springtail</name>
    <name type="synonym">Podura cincta</name>
    <dbReference type="NCBI Taxonomy" id="48709"/>
    <lineage>
        <taxon>Eukaryota</taxon>
        <taxon>Metazoa</taxon>
        <taxon>Ecdysozoa</taxon>
        <taxon>Arthropoda</taxon>
        <taxon>Hexapoda</taxon>
        <taxon>Collembola</taxon>
        <taxon>Entomobryomorpha</taxon>
        <taxon>Entomobryoidea</taxon>
        <taxon>Orchesellidae</taxon>
        <taxon>Orchesellinae</taxon>
        <taxon>Orchesella</taxon>
    </lineage>
</organism>
<reference evidence="5 6" key="1">
    <citation type="journal article" date="2016" name="Genome Biol. Evol.">
        <title>Gene Family Evolution Reflects Adaptation to Soil Environmental Stressors in the Genome of the Collembolan Orchesella cincta.</title>
        <authorList>
            <person name="Faddeeva-Vakhrusheva A."/>
            <person name="Derks M.F."/>
            <person name="Anvar S.Y."/>
            <person name="Agamennone V."/>
            <person name="Suring W."/>
            <person name="Smit S."/>
            <person name="van Straalen N.M."/>
            <person name="Roelofs D."/>
        </authorList>
    </citation>
    <scope>NUCLEOTIDE SEQUENCE [LARGE SCALE GENOMIC DNA]</scope>
    <source>
        <tissue evidence="5">Mixed pool</tissue>
    </source>
</reference>
<name>A0A1D2MSU5_ORCCI</name>
<dbReference type="Pfam" id="PF00443">
    <property type="entry name" value="UCH"/>
    <property type="match status" value="1"/>
</dbReference>
<dbReference type="SUPFAM" id="SSF54001">
    <property type="entry name" value="Cysteine proteinases"/>
    <property type="match status" value="1"/>
</dbReference>
<feature type="compositionally biased region" description="Polar residues" evidence="3">
    <location>
        <begin position="230"/>
        <end position="240"/>
    </location>
</feature>
<dbReference type="AlphaFoldDB" id="A0A1D2MSU5"/>
<keyword evidence="6" id="KW-1185">Reference proteome</keyword>
<dbReference type="Gene3D" id="3.90.70.10">
    <property type="entry name" value="Cysteine proteinases"/>
    <property type="match status" value="1"/>
</dbReference>
<feature type="region of interest" description="Disordered" evidence="3">
    <location>
        <begin position="221"/>
        <end position="321"/>
    </location>
</feature>
<evidence type="ECO:0000256" key="2">
    <source>
        <dbReference type="ARBA" id="ARBA00012759"/>
    </source>
</evidence>
<dbReference type="InterPro" id="IPR018200">
    <property type="entry name" value="USP_CS"/>
</dbReference>
<dbReference type="InterPro" id="IPR038765">
    <property type="entry name" value="Papain-like_cys_pep_sf"/>
</dbReference>
<comment type="caution">
    <text evidence="5">The sequence shown here is derived from an EMBL/GenBank/DDBJ whole genome shotgun (WGS) entry which is preliminary data.</text>
</comment>
<comment type="catalytic activity">
    <reaction evidence="1">
        <text>Thiol-dependent hydrolysis of ester, thioester, amide, peptide and isopeptide bonds formed by the C-terminal Gly of ubiquitin (a 76-residue protein attached to proteins as an intracellular targeting signal).</text>
        <dbReference type="EC" id="3.4.19.12"/>
    </reaction>
</comment>
<dbReference type="GO" id="GO:0004843">
    <property type="term" value="F:cysteine-type deubiquitinase activity"/>
    <property type="evidence" value="ECO:0007669"/>
    <property type="project" value="UniProtKB-EC"/>
</dbReference>
<dbReference type="EC" id="3.4.19.12" evidence="2"/>
<dbReference type="InterPro" id="IPR050185">
    <property type="entry name" value="Ub_carboxyl-term_hydrolase"/>
</dbReference>
<feature type="region of interest" description="Disordered" evidence="3">
    <location>
        <begin position="159"/>
        <end position="179"/>
    </location>
</feature>
<evidence type="ECO:0000256" key="1">
    <source>
        <dbReference type="ARBA" id="ARBA00000707"/>
    </source>
</evidence>
<feature type="compositionally biased region" description="Basic and acidic residues" evidence="3">
    <location>
        <begin position="89"/>
        <end position="99"/>
    </location>
</feature>
<dbReference type="InterPro" id="IPR028889">
    <property type="entry name" value="USP"/>
</dbReference>
<dbReference type="PROSITE" id="PS00973">
    <property type="entry name" value="USP_2"/>
    <property type="match status" value="1"/>
</dbReference>
<evidence type="ECO:0000313" key="6">
    <source>
        <dbReference type="Proteomes" id="UP000094527"/>
    </source>
</evidence>
<accession>A0A1D2MSU5</accession>
<keyword evidence="5" id="KW-0378">Hydrolase</keyword>
<gene>
    <name evidence="5" type="ORF">Ocin01_10715</name>
</gene>
<dbReference type="PANTHER" id="PTHR21646">
    <property type="entry name" value="UBIQUITIN CARBOXYL-TERMINAL HYDROLASE"/>
    <property type="match status" value="1"/>
</dbReference>